<dbReference type="InterPro" id="IPR052533">
    <property type="entry name" value="WalJ/YycJ-like"/>
</dbReference>
<dbReference type="Gene3D" id="3.60.15.10">
    <property type="entry name" value="Ribonuclease Z/Hydroxyacylglutathione hydrolase-like"/>
    <property type="match status" value="1"/>
</dbReference>
<organism evidence="2">
    <name type="scientific">hydrothermal vent metagenome</name>
    <dbReference type="NCBI Taxonomy" id="652676"/>
    <lineage>
        <taxon>unclassified sequences</taxon>
        <taxon>metagenomes</taxon>
        <taxon>ecological metagenomes</taxon>
    </lineage>
</organism>
<name>A0A3B0Z1H6_9ZZZZ</name>
<sequence length="252" mass="27087">MRFASLGSGSKGNATLVEAGDTRVLVDCGFSCRQTEKRLARLGLEPDALNAILVTHEHSDHIAGVARLSQRYALPVWMTAGTRAVHKGGELARWHCINSHQPFAVGSLQVQPFPVPHDAREPCQFVFSDGKHRLGLLTDVGSITPHMVAALDRLDALMLECNHDPAMLAAGPYPYSLKQRVGGPYGHLSNAQAAELLNKIDASGLQHLVAAHISEKNNRPELAFDCLTSAAGKNAAAVLVANQPDGMPWLKI</sequence>
<reference evidence="2" key="1">
    <citation type="submission" date="2018-06" db="EMBL/GenBank/DDBJ databases">
        <authorList>
            <person name="Zhirakovskaya E."/>
        </authorList>
    </citation>
    <scope>NUCLEOTIDE SEQUENCE</scope>
</reference>
<dbReference type="SUPFAM" id="SSF56281">
    <property type="entry name" value="Metallo-hydrolase/oxidoreductase"/>
    <property type="match status" value="1"/>
</dbReference>
<dbReference type="PANTHER" id="PTHR47619:SF1">
    <property type="entry name" value="EXODEOXYRIBONUCLEASE WALJ"/>
    <property type="match status" value="1"/>
</dbReference>
<dbReference type="InterPro" id="IPR001279">
    <property type="entry name" value="Metallo-B-lactamas"/>
</dbReference>
<dbReference type="EMBL" id="UOFK01000261">
    <property type="protein sequence ID" value="VAW81437.1"/>
    <property type="molecule type" value="Genomic_DNA"/>
</dbReference>
<dbReference type="AlphaFoldDB" id="A0A3B0Z1H6"/>
<proteinExistence type="predicted"/>
<dbReference type="SMART" id="SM00849">
    <property type="entry name" value="Lactamase_B"/>
    <property type="match status" value="1"/>
</dbReference>
<gene>
    <name evidence="2" type="ORF">MNBD_GAMMA13-49</name>
</gene>
<feature type="non-terminal residue" evidence="2">
    <location>
        <position position="252"/>
    </location>
</feature>
<dbReference type="Pfam" id="PF12706">
    <property type="entry name" value="Lactamase_B_2"/>
    <property type="match status" value="1"/>
</dbReference>
<evidence type="ECO:0000259" key="1">
    <source>
        <dbReference type="SMART" id="SM00849"/>
    </source>
</evidence>
<protein>
    <submittedName>
        <fullName evidence="2">Metal-dependent hydrolases of the beta-lactamase superfamily I</fullName>
    </submittedName>
</protein>
<dbReference type="PANTHER" id="PTHR47619">
    <property type="entry name" value="METALLO-HYDROLASE YYCJ-RELATED"/>
    <property type="match status" value="1"/>
</dbReference>
<dbReference type="InterPro" id="IPR036866">
    <property type="entry name" value="RibonucZ/Hydroxyglut_hydro"/>
</dbReference>
<dbReference type="GO" id="GO:0016787">
    <property type="term" value="F:hydrolase activity"/>
    <property type="evidence" value="ECO:0007669"/>
    <property type="project" value="UniProtKB-KW"/>
</dbReference>
<evidence type="ECO:0000313" key="2">
    <source>
        <dbReference type="EMBL" id="VAW81437.1"/>
    </source>
</evidence>
<accession>A0A3B0Z1H6</accession>
<feature type="domain" description="Metallo-beta-lactamase" evidence="1">
    <location>
        <begin position="11"/>
        <end position="163"/>
    </location>
</feature>
<keyword evidence="2" id="KW-0378">Hydrolase</keyword>